<sequence length="59" mass="6521">MNYRYGDQFAALVLNATTEMQLTIVNGNCMVNGAIWGTPCQDHNGMSNPPYPRAFEALL</sequence>
<reference evidence="1" key="2">
    <citation type="submission" date="2015-11" db="EMBL/GenBank/DDBJ databases">
        <authorList>
            <person name="Zhang Y."/>
            <person name="Guo Z."/>
        </authorList>
    </citation>
    <scope>NUCLEOTIDE SEQUENCE</scope>
</reference>
<protein>
    <submittedName>
        <fullName evidence="1">Expressed protein</fullName>
    </submittedName>
</protein>
<name>A0A087VWF4_ECHMU</name>
<evidence type="ECO:0000313" key="1">
    <source>
        <dbReference type="EMBL" id="CDI96467.2"/>
    </source>
</evidence>
<keyword evidence="2" id="KW-1185">Reference proteome</keyword>
<evidence type="ECO:0000313" key="2">
    <source>
        <dbReference type="Proteomes" id="UP000017246"/>
    </source>
</evidence>
<proteinExistence type="predicted"/>
<organism evidence="1 2">
    <name type="scientific">Echinococcus multilocularis</name>
    <name type="common">Fox tapeworm</name>
    <dbReference type="NCBI Taxonomy" id="6211"/>
    <lineage>
        <taxon>Eukaryota</taxon>
        <taxon>Metazoa</taxon>
        <taxon>Spiralia</taxon>
        <taxon>Lophotrochozoa</taxon>
        <taxon>Platyhelminthes</taxon>
        <taxon>Cestoda</taxon>
        <taxon>Eucestoda</taxon>
        <taxon>Cyclophyllidea</taxon>
        <taxon>Taeniidae</taxon>
        <taxon>Echinococcus</taxon>
    </lineage>
</organism>
<gene>
    <name evidence="1" type="ORF">EmuJ_000003600</name>
</gene>
<accession>A0A087VWF4</accession>
<reference evidence="1" key="1">
    <citation type="journal article" date="2013" name="Nature">
        <title>The genomes of four tapeworm species reveal adaptations to parasitism.</title>
        <authorList>
            <person name="Tsai I.J."/>
            <person name="Zarowiecki M."/>
            <person name="Holroyd N."/>
            <person name="Garciarrubio A."/>
            <person name="Sanchez-Flores A."/>
            <person name="Brooks K.L."/>
            <person name="Tracey A."/>
            <person name="Bobes R.J."/>
            <person name="Fragoso G."/>
            <person name="Sciutto E."/>
            <person name="Aslett M."/>
            <person name="Beasley H."/>
            <person name="Bennett H.M."/>
            <person name="Cai J."/>
            <person name="Camicia F."/>
            <person name="Clark R."/>
            <person name="Cucher M."/>
            <person name="De Silva N."/>
            <person name="Day T.A."/>
            <person name="Deplazes P."/>
            <person name="Estrada K."/>
            <person name="Fernandez C."/>
            <person name="Holland P.W."/>
            <person name="Hou J."/>
            <person name="Hu S."/>
            <person name="Huckvale T."/>
            <person name="Hung S.S."/>
            <person name="Kamenetzky L."/>
            <person name="Keane J.A."/>
            <person name="Kiss F."/>
            <person name="Koziol U."/>
            <person name="Lambert O."/>
            <person name="Liu K."/>
            <person name="Luo X."/>
            <person name="Luo Y."/>
            <person name="Macchiaroli N."/>
            <person name="Nichol S."/>
            <person name="Paps J."/>
            <person name="Parkinson J."/>
            <person name="Pouchkina-Stantcheva N."/>
            <person name="Riddiford N."/>
            <person name="Rosenzvit M."/>
            <person name="Salinas G."/>
            <person name="Wasmuth J.D."/>
            <person name="Zamanian M."/>
            <person name="Zheng Y."/>
            <person name="Cai X."/>
            <person name="Soberon X."/>
            <person name="Olson P.D."/>
            <person name="Laclette J.P."/>
            <person name="Brehm K."/>
            <person name="Berriman M."/>
            <person name="Garciarrubio A."/>
            <person name="Bobes R.J."/>
            <person name="Fragoso G."/>
            <person name="Sanchez-Flores A."/>
            <person name="Estrada K."/>
            <person name="Cevallos M.A."/>
            <person name="Morett E."/>
            <person name="Gonzalez V."/>
            <person name="Portillo T."/>
            <person name="Ochoa-Leyva A."/>
            <person name="Jose M.V."/>
            <person name="Sciutto E."/>
            <person name="Landa A."/>
            <person name="Jimenez L."/>
            <person name="Valdes V."/>
            <person name="Carrero J.C."/>
            <person name="Larralde C."/>
            <person name="Morales-Montor J."/>
            <person name="Limon-Lason J."/>
            <person name="Soberon X."/>
            <person name="Laclette J.P."/>
        </authorList>
    </citation>
    <scope>NUCLEOTIDE SEQUENCE [LARGE SCALE GENOMIC DNA]</scope>
</reference>
<dbReference type="AlphaFoldDB" id="A0A087VWF4"/>
<dbReference type="Proteomes" id="UP000017246">
    <property type="component" value="Unassembled WGS sequence"/>
</dbReference>
<dbReference type="EMBL" id="LN901890">
    <property type="protein sequence ID" value="CDI96467.2"/>
    <property type="molecule type" value="Genomic_DNA"/>
</dbReference>